<evidence type="ECO:0000313" key="2">
    <source>
        <dbReference type="EMBL" id="GAP42333.1"/>
    </source>
</evidence>
<sequence>MTTLPSVNIRPATEADIQFIIDSQLSMAFETEQLRLEPHIVEKGVEAVFNDSGRGFYLLAETGGIRAGCLMVTPEWSDWRNAWVWWLQSVYVLPGNRKSGIFGMMYDYVKKMVMQRKEVSGIRLYVDRTNLRAQQVYTRVGMNGEHYSTFEWMKEK</sequence>
<keyword evidence="3" id="KW-1185">Reference proteome</keyword>
<dbReference type="Pfam" id="PF00583">
    <property type="entry name" value="Acetyltransf_1"/>
    <property type="match status" value="1"/>
</dbReference>
<dbReference type="SUPFAM" id="SSF55729">
    <property type="entry name" value="Acyl-CoA N-acyltransferases (Nat)"/>
    <property type="match status" value="1"/>
</dbReference>
<dbReference type="AlphaFoldDB" id="A0A0S7BQ70"/>
<reference evidence="2" key="1">
    <citation type="journal article" date="2015" name="Genome Announc.">
        <title>Draft Genome Sequence of Bacteroidales Strain TBC1, a Novel Isolate from a Methanogenic Wastewater Treatment System.</title>
        <authorList>
            <person name="Tourlousse D.M."/>
            <person name="Matsuura N."/>
            <person name="Sun L."/>
            <person name="Toyonaga M."/>
            <person name="Kuroda K."/>
            <person name="Ohashi A."/>
            <person name="Cruz R."/>
            <person name="Yamaguchi T."/>
            <person name="Sekiguchi Y."/>
        </authorList>
    </citation>
    <scope>NUCLEOTIDE SEQUENCE [LARGE SCALE GENOMIC DNA]</scope>
    <source>
        <strain evidence="2">TBC1</strain>
    </source>
</reference>
<dbReference type="EMBL" id="DF968182">
    <property type="protein sequence ID" value="GAP42333.1"/>
    <property type="molecule type" value="Genomic_DNA"/>
</dbReference>
<dbReference type="GO" id="GO:0005840">
    <property type="term" value="C:ribosome"/>
    <property type="evidence" value="ECO:0007669"/>
    <property type="project" value="UniProtKB-KW"/>
</dbReference>
<dbReference type="RefSeq" id="WP_062037888.1">
    <property type="nucleotide sequence ID" value="NZ_DF968182.1"/>
</dbReference>
<keyword evidence="2" id="KW-0689">Ribosomal protein</keyword>
<keyword evidence="2" id="KW-0687">Ribonucleoprotein</keyword>
<dbReference type="STRING" id="1678841.TBC1_11462"/>
<accession>A0A0S7BQ70</accession>
<dbReference type="Gene3D" id="3.40.630.30">
    <property type="match status" value="1"/>
</dbReference>
<name>A0A0S7BQ70_9BACT</name>
<evidence type="ECO:0000259" key="1">
    <source>
        <dbReference type="PROSITE" id="PS51186"/>
    </source>
</evidence>
<feature type="domain" description="N-acetyltransferase" evidence="1">
    <location>
        <begin position="7"/>
        <end position="156"/>
    </location>
</feature>
<dbReference type="OrthoDB" id="9805924at2"/>
<dbReference type="GO" id="GO:0016747">
    <property type="term" value="F:acyltransferase activity, transferring groups other than amino-acyl groups"/>
    <property type="evidence" value="ECO:0007669"/>
    <property type="project" value="InterPro"/>
</dbReference>
<dbReference type="Proteomes" id="UP000053091">
    <property type="component" value="Unassembled WGS sequence"/>
</dbReference>
<gene>
    <name evidence="2" type="ORF">TBC1_11462</name>
</gene>
<protein>
    <submittedName>
        <fullName evidence="2">Ribosomal protein S18 acetylase RimI</fullName>
    </submittedName>
</protein>
<organism evidence="2">
    <name type="scientific">Lentimicrobium saccharophilum</name>
    <dbReference type="NCBI Taxonomy" id="1678841"/>
    <lineage>
        <taxon>Bacteria</taxon>
        <taxon>Pseudomonadati</taxon>
        <taxon>Bacteroidota</taxon>
        <taxon>Bacteroidia</taxon>
        <taxon>Bacteroidales</taxon>
        <taxon>Lentimicrobiaceae</taxon>
        <taxon>Lentimicrobium</taxon>
    </lineage>
</organism>
<dbReference type="InterPro" id="IPR000182">
    <property type="entry name" value="GNAT_dom"/>
</dbReference>
<evidence type="ECO:0000313" key="3">
    <source>
        <dbReference type="Proteomes" id="UP000053091"/>
    </source>
</evidence>
<dbReference type="CDD" id="cd04301">
    <property type="entry name" value="NAT_SF"/>
    <property type="match status" value="1"/>
</dbReference>
<dbReference type="PROSITE" id="PS51186">
    <property type="entry name" value="GNAT"/>
    <property type="match status" value="1"/>
</dbReference>
<proteinExistence type="predicted"/>
<dbReference type="InterPro" id="IPR016181">
    <property type="entry name" value="Acyl_CoA_acyltransferase"/>
</dbReference>